<reference evidence="2 3" key="1">
    <citation type="journal article" date="2019" name="Nat. Ecol. Evol.">
        <title>Megaphylogeny resolves global patterns of mushroom evolution.</title>
        <authorList>
            <person name="Varga T."/>
            <person name="Krizsan K."/>
            <person name="Foldi C."/>
            <person name="Dima B."/>
            <person name="Sanchez-Garcia M."/>
            <person name="Sanchez-Ramirez S."/>
            <person name="Szollosi G.J."/>
            <person name="Szarkandi J.G."/>
            <person name="Papp V."/>
            <person name="Albert L."/>
            <person name="Andreopoulos W."/>
            <person name="Angelini C."/>
            <person name="Antonin V."/>
            <person name="Barry K.W."/>
            <person name="Bougher N.L."/>
            <person name="Buchanan P."/>
            <person name="Buyck B."/>
            <person name="Bense V."/>
            <person name="Catcheside P."/>
            <person name="Chovatia M."/>
            <person name="Cooper J."/>
            <person name="Damon W."/>
            <person name="Desjardin D."/>
            <person name="Finy P."/>
            <person name="Geml J."/>
            <person name="Haridas S."/>
            <person name="Hughes K."/>
            <person name="Justo A."/>
            <person name="Karasinski D."/>
            <person name="Kautmanova I."/>
            <person name="Kiss B."/>
            <person name="Kocsube S."/>
            <person name="Kotiranta H."/>
            <person name="LaButti K.M."/>
            <person name="Lechner B.E."/>
            <person name="Liimatainen K."/>
            <person name="Lipzen A."/>
            <person name="Lukacs Z."/>
            <person name="Mihaltcheva S."/>
            <person name="Morgado L.N."/>
            <person name="Niskanen T."/>
            <person name="Noordeloos M.E."/>
            <person name="Ohm R.A."/>
            <person name="Ortiz-Santana B."/>
            <person name="Ovrebo C."/>
            <person name="Racz N."/>
            <person name="Riley R."/>
            <person name="Savchenko A."/>
            <person name="Shiryaev A."/>
            <person name="Soop K."/>
            <person name="Spirin V."/>
            <person name="Szebenyi C."/>
            <person name="Tomsovsky M."/>
            <person name="Tulloss R.E."/>
            <person name="Uehling J."/>
            <person name="Grigoriev I.V."/>
            <person name="Vagvolgyi C."/>
            <person name="Papp T."/>
            <person name="Martin F.M."/>
            <person name="Miettinen O."/>
            <person name="Hibbett D.S."/>
            <person name="Nagy L.G."/>
        </authorList>
    </citation>
    <scope>NUCLEOTIDE SEQUENCE [LARGE SCALE GENOMIC DNA]</scope>
    <source>
        <strain evidence="2 3">CBS 166.37</strain>
    </source>
</reference>
<evidence type="ECO:0000313" key="2">
    <source>
        <dbReference type="EMBL" id="TFK34030.1"/>
    </source>
</evidence>
<evidence type="ECO:0000256" key="1">
    <source>
        <dbReference type="SAM" id="Phobius"/>
    </source>
</evidence>
<organism evidence="2 3">
    <name type="scientific">Crucibulum laeve</name>
    <dbReference type="NCBI Taxonomy" id="68775"/>
    <lineage>
        <taxon>Eukaryota</taxon>
        <taxon>Fungi</taxon>
        <taxon>Dikarya</taxon>
        <taxon>Basidiomycota</taxon>
        <taxon>Agaricomycotina</taxon>
        <taxon>Agaricomycetes</taxon>
        <taxon>Agaricomycetidae</taxon>
        <taxon>Agaricales</taxon>
        <taxon>Agaricineae</taxon>
        <taxon>Nidulariaceae</taxon>
        <taxon>Crucibulum</taxon>
    </lineage>
</organism>
<keyword evidence="3" id="KW-1185">Reference proteome</keyword>
<feature type="transmembrane region" description="Helical" evidence="1">
    <location>
        <begin position="36"/>
        <end position="56"/>
    </location>
</feature>
<protein>
    <submittedName>
        <fullName evidence="2">Uncharacterized protein</fullName>
    </submittedName>
</protein>
<gene>
    <name evidence="2" type="ORF">BDQ12DRAFT_380557</name>
</gene>
<accession>A0A5C3LMD4</accession>
<name>A0A5C3LMD4_9AGAR</name>
<keyword evidence="1" id="KW-0812">Transmembrane</keyword>
<dbReference type="EMBL" id="ML213637">
    <property type="protein sequence ID" value="TFK34030.1"/>
    <property type="molecule type" value="Genomic_DNA"/>
</dbReference>
<evidence type="ECO:0000313" key="3">
    <source>
        <dbReference type="Proteomes" id="UP000308652"/>
    </source>
</evidence>
<keyword evidence="1" id="KW-1133">Transmembrane helix</keyword>
<dbReference type="Proteomes" id="UP000308652">
    <property type="component" value="Unassembled WGS sequence"/>
</dbReference>
<proteinExistence type="predicted"/>
<dbReference type="AlphaFoldDB" id="A0A5C3LMD4"/>
<sequence>MGNVNGGHHIPSGVCSDGRYHLKSRASRPRLNNWLIGWWEGLYFRVAYMYVFHLLYQ</sequence>
<keyword evidence="1" id="KW-0472">Membrane</keyword>